<protein>
    <recommendedName>
        <fullName evidence="2">Antitoxin</fullName>
    </recommendedName>
</protein>
<sequence length="92" mass="10183">MKAITITSLRNRIKAYLDEVIQSGETIIVPRNNKNDEAVVLISLKEYNALQETEYLLTSQANRNKLQTSIAQLNAGETVPFTFPGSKTGVAE</sequence>
<evidence type="ECO:0000256" key="1">
    <source>
        <dbReference type="ARBA" id="ARBA00009981"/>
    </source>
</evidence>
<proteinExistence type="inferred from homology"/>
<keyword evidence="4" id="KW-1185">Reference proteome</keyword>
<accession>A0A839GE63</accession>
<gene>
    <name evidence="3" type="ORF">FHS90_001923</name>
</gene>
<dbReference type="NCBIfam" id="TIGR01552">
    <property type="entry name" value="phd_fam"/>
    <property type="match status" value="1"/>
</dbReference>
<dbReference type="Gene3D" id="6.10.250.330">
    <property type="match status" value="1"/>
</dbReference>
<comment type="caution">
    <text evidence="3">The sequence shown here is derived from an EMBL/GenBank/DDBJ whole genome shotgun (WGS) entry which is preliminary data.</text>
</comment>
<comment type="function">
    <text evidence="2">Antitoxin component of a type II toxin-antitoxin (TA) system.</text>
</comment>
<evidence type="ECO:0000313" key="3">
    <source>
        <dbReference type="EMBL" id="MBA9077212.1"/>
    </source>
</evidence>
<organism evidence="3 4">
    <name type="scientific">Rufibacter quisquiliarum</name>
    <dbReference type="NCBI Taxonomy" id="1549639"/>
    <lineage>
        <taxon>Bacteria</taxon>
        <taxon>Pseudomonadati</taxon>
        <taxon>Bacteroidota</taxon>
        <taxon>Cytophagia</taxon>
        <taxon>Cytophagales</taxon>
        <taxon>Hymenobacteraceae</taxon>
        <taxon>Rufibacter</taxon>
    </lineage>
</organism>
<dbReference type="InterPro" id="IPR006442">
    <property type="entry name" value="Antitoxin_Phd/YefM"/>
</dbReference>
<evidence type="ECO:0000256" key="2">
    <source>
        <dbReference type="RuleBase" id="RU362080"/>
    </source>
</evidence>
<comment type="similarity">
    <text evidence="1 2">Belongs to the phD/YefM antitoxin family.</text>
</comment>
<dbReference type="Gene3D" id="3.40.1620.10">
    <property type="entry name" value="YefM-like domain"/>
    <property type="match status" value="1"/>
</dbReference>
<dbReference type="InterPro" id="IPR051405">
    <property type="entry name" value="phD/YefM_antitoxin"/>
</dbReference>
<dbReference type="PANTHER" id="PTHR33713:SF6">
    <property type="entry name" value="ANTITOXIN YEFM"/>
    <property type="match status" value="1"/>
</dbReference>
<dbReference type="RefSeq" id="WP_182512815.1">
    <property type="nucleotide sequence ID" value="NZ_JACJIQ010000006.1"/>
</dbReference>
<dbReference type="PANTHER" id="PTHR33713">
    <property type="entry name" value="ANTITOXIN YAFN-RELATED"/>
    <property type="match status" value="1"/>
</dbReference>
<name>A0A839GE63_9BACT</name>
<dbReference type="InterPro" id="IPR036165">
    <property type="entry name" value="YefM-like_sf"/>
</dbReference>
<dbReference type="AlphaFoldDB" id="A0A839GE63"/>
<evidence type="ECO:0000313" key="4">
    <source>
        <dbReference type="Proteomes" id="UP000563094"/>
    </source>
</evidence>
<dbReference type="EMBL" id="JACJIQ010000006">
    <property type="protein sequence ID" value="MBA9077212.1"/>
    <property type="molecule type" value="Genomic_DNA"/>
</dbReference>
<dbReference type="Proteomes" id="UP000563094">
    <property type="component" value="Unassembled WGS sequence"/>
</dbReference>
<dbReference type="Pfam" id="PF02604">
    <property type="entry name" value="PhdYeFM_antitox"/>
    <property type="match status" value="1"/>
</dbReference>
<dbReference type="SUPFAM" id="SSF143120">
    <property type="entry name" value="YefM-like"/>
    <property type="match status" value="1"/>
</dbReference>
<reference evidence="3 4" key="1">
    <citation type="submission" date="2020-08" db="EMBL/GenBank/DDBJ databases">
        <title>Genomic Encyclopedia of Type Strains, Phase IV (KMG-IV): sequencing the most valuable type-strain genomes for metagenomic binning, comparative biology and taxonomic classification.</title>
        <authorList>
            <person name="Goeker M."/>
        </authorList>
    </citation>
    <scope>NUCLEOTIDE SEQUENCE [LARGE SCALE GENOMIC DNA]</scope>
    <source>
        <strain evidence="3 4">DSM 29854</strain>
    </source>
</reference>